<proteinExistence type="predicted"/>
<dbReference type="RefSeq" id="WP_012673506.1">
    <property type="nucleotide sequence ID" value="NC_012438.1"/>
</dbReference>
<accession>C1DX92</accession>
<dbReference type="SUPFAM" id="SSF52540">
    <property type="entry name" value="P-loop containing nucleoside triphosphate hydrolases"/>
    <property type="match status" value="1"/>
</dbReference>
<sequence length="457" mass="54278">MRFINREEELQILEQEYKKDTSSFVVIYGRRRTGKTTLIEKFIENKEAVYFLATLQNEKLQIESFKNVVSEVLNDDLLKSLTVENWETIFKYIATKVQKKLIIVIDEFQYLAQVNSSIPSIFQSIWDNLLKNKNLMLILCGSLIGLMYKTTLGYTSPLYGRRTAQIKLKPMNFKNFKKFFKSLDNLKLLEFYSVIGGIPRYIEIFDETLDVFENIRRNVLHKNSYLYEEPKFILKEEIKDPITYFSILQVISQGEHKIGKIASKLGMQTQNLTSFIEKLIELDILERKVPITEENPEKSKKGLYFIKDNFFNFWFKYVFPYQNYLETGKYDYVLDKIKSDFHVFESFTFEEIVLEYIYDLDIPFHIYKAGKWWDKDTEIDVVAVGEDSILFGECKYWDSLVGVNVLHQLKEKAKKVDWKKDKRKEYYAVFSKIGFTKELIDLAKKDKSILLFNFQEF</sequence>
<evidence type="ECO:0000313" key="3">
    <source>
        <dbReference type="EMBL" id="ACN98181.1"/>
    </source>
</evidence>
<evidence type="ECO:0000259" key="2">
    <source>
        <dbReference type="Pfam" id="PF03008"/>
    </source>
</evidence>
<organism evidence="3 4">
    <name type="scientific">Sulfurihydrogenibium azorense (strain DSM 15241 / OCM 825 / Az-Fu1)</name>
    <dbReference type="NCBI Taxonomy" id="204536"/>
    <lineage>
        <taxon>Bacteria</taxon>
        <taxon>Pseudomonadati</taxon>
        <taxon>Aquificota</taxon>
        <taxon>Aquificia</taxon>
        <taxon>Aquificales</taxon>
        <taxon>Hydrogenothermaceae</taxon>
        <taxon>Sulfurihydrogenibium</taxon>
    </lineage>
</organism>
<dbReference type="EMBL" id="CP001229">
    <property type="protein sequence ID" value="ACN98181.1"/>
    <property type="molecule type" value="Genomic_DNA"/>
</dbReference>
<dbReference type="Gene3D" id="3.40.50.300">
    <property type="entry name" value="P-loop containing nucleotide triphosphate hydrolases"/>
    <property type="match status" value="1"/>
</dbReference>
<evidence type="ECO:0000313" key="4">
    <source>
        <dbReference type="Proteomes" id="UP000001369"/>
    </source>
</evidence>
<dbReference type="GO" id="GO:0003676">
    <property type="term" value="F:nucleic acid binding"/>
    <property type="evidence" value="ECO:0007669"/>
    <property type="project" value="InterPro"/>
</dbReference>
<protein>
    <submittedName>
        <fullName evidence="3">ATPase</fullName>
    </submittedName>
</protein>
<dbReference type="InterPro" id="IPR027417">
    <property type="entry name" value="P-loop_NTPase"/>
</dbReference>
<keyword evidence="4" id="KW-1185">Reference proteome</keyword>
<dbReference type="SUPFAM" id="SSF52980">
    <property type="entry name" value="Restriction endonuclease-like"/>
    <property type="match status" value="1"/>
</dbReference>
<dbReference type="GO" id="GO:0005524">
    <property type="term" value="F:ATP binding"/>
    <property type="evidence" value="ECO:0007669"/>
    <property type="project" value="InterPro"/>
</dbReference>
<dbReference type="eggNOG" id="COG1672">
    <property type="taxonomic scope" value="Bacteria"/>
</dbReference>
<name>C1DX92_SULAA</name>
<dbReference type="STRING" id="204536.SULAZ_0007"/>
<dbReference type="Proteomes" id="UP000001369">
    <property type="component" value="Chromosome"/>
</dbReference>
<dbReference type="InterPro" id="IPR011579">
    <property type="entry name" value="ATPase_dom"/>
</dbReference>
<dbReference type="Gene3D" id="3.40.1350.10">
    <property type="match status" value="1"/>
</dbReference>
<dbReference type="PANTHER" id="PTHR34704">
    <property type="entry name" value="ATPASE"/>
    <property type="match status" value="1"/>
</dbReference>
<dbReference type="HOGENOM" id="CLU_041137_3_0_0"/>
<evidence type="ECO:0000259" key="1">
    <source>
        <dbReference type="Pfam" id="PF01637"/>
    </source>
</evidence>
<dbReference type="AlphaFoldDB" id="C1DX92"/>
<dbReference type="Pfam" id="PF01637">
    <property type="entry name" value="ATPase_2"/>
    <property type="match status" value="1"/>
</dbReference>
<dbReference type="InterPro" id="IPR004256">
    <property type="entry name" value="DUF234"/>
</dbReference>
<feature type="domain" description="ATPase" evidence="1">
    <location>
        <begin position="3"/>
        <end position="203"/>
    </location>
</feature>
<gene>
    <name evidence="3" type="ordered locus">SULAZ_0007</name>
</gene>
<dbReference type="PANTHER" id="PTHR34704:SF1">
    <property type="entry name" value="ATPASE"/>
    <property type="match status" value="1"/>
</dbReference>
<dbReference type="InterPro" id="IPR011856">
    <property type="entry name" value="tRNA_endonuc-like_dom_sf"/>
</dbReference>
<reference evidence="3 4" key="1">
    <citation type="journal article" date="2009" name="J. Bacteriol.">
        <title>Complete and draft genome sequences of six members of the Aquificales.</title>
        <authorList>
            <person name="Reysenbach A.L."/>
            <person name="Hamamura N."/>
            <person name="Podar M."/>
            <person name="Griffiths E."/>
            <person name="Ferreira S."/>
            <person name="Hochstein R."/>
            <person name="Heidelberg J."/>
            <person name="Johnson J."/>
            <person name="Mead D."/>
            <person name="Pohorille A."/>
            <person name="Sarmiento M."/>
            <person name="Schweighofer K."/>
            <person name="Seshadri R."/>
            <person name="Voytek M.A."/>
        </authorList>
    </citation>
    <scope>NUCLEOTIDE SEQUENCE [LARGE SCALE GENOMIC DNA]</scope>
    <source>
        <strain evidence="4">Az-Fu1 / DSM 15241 / OCM 825</strain>
    </source>
</reference>
<dbReference type="Pfam" id="PF03008">
    <property type="entry name" value="DUF234"/>
    <property type="match status" value="1"/>
</dbReference>
<dbReference type="InterPro" id="IPR011335">
    <property type="entry name" value="Restrct_endonuc-II-like"/>
</dbReference>
<dbReference type="SUPFAM" id="SSF46785">
    <property type="entry name" value="Winged helix' DNA-binding domain"/>
    <property type="match status" value="1"/>
</dbReference>
<dbReference type="KEGG" id="saf:SULAZ_0007"/>
<dbReference type="OrthoDB" id="9813134at2"/>
<dbReference type="InterPro" id="IPR036390">
    <property type="entry name" value="WH_DNA-bd_sf"/>
</dbReference>
<feature type="domain" description="DUF234" evidence="2">
    <location>
        <begin position="314"/>
        <end position="398"/>
    </location>
</feature>